<feature type="transmembrane region" description="Helical" evidence="8">
    <location>
        <begin position="206"/>
        <end position="225"/>
    </location>
</feature>
<dbReference type="NCBIfam" id="TIGR00727">
    <property type="entry name" value="ISP4_OPT"/>
    <property type="match status" value="1"/>
</dbReference>
<proteinExistence type="predicted"/>
<feature type="transmembrane region" description="Helical" evidence="8">
    <location>
        <begin position="694"/>
        <end position="711"/>
    </location>
</feature>
<gene>
    <name evidence="9" type="ORF">KXQ929_LOCUS2458</name>
</gene>
<dbReference type="PANTHER" id="PTHR22601">
    <property type="entry name" value="ISP4 LIKE PROTEIN"/>
    <property type="match status" value="1"/>
</dbReference>
<evidence type="ECO:0000256" key="4">
    <source>
        <dbReference type="ARBA" id="ARBA00022856"/>
    </source>
</evidence>
<keyword evidence="3 8" id="KW-0812">Transmembrane</keyword>
<comment type="caution">
    <text evidence="9">The sequence shown here is derived from an EMBL/GenBank/DDBJ whole genome shotgun (WGS) entry which is preliminary data.</text>
</comment>
<feature type="transmembrane region" description="Helical" evidence="8">
    <location>
        <begin position="723"/>
        <end position="744"/>
    </location>
</feature>
<comment type="subcellular location">
    <subcellularLocation>
        <location evidence="1">Membrane</location>
        <topology evidence="1">Multi-pass membrane protein</topology>
    </subcellularLocation>
</comment>
<evidence type="ECO:0000256" key="3">
    <source>
        <dbReference type="ARBA" id="ARBA00022692"/>
    </source>
</evidence>
<evidence type="ECO:0000256" key="7">
    <source>
        <dbReference type="ARBA" id="ARBA00023136"/>
    </source>
</evidence>
<sequence length="782" mass="89007">MTTNRSVYENMDDESESLGIWESIYLNPSFIDDDDSEKIKSSLIHNKKSTDTSEQSPYLEVANNVSNKDDPSILCLTFRSIFIGILLTCLMAFTVQFFALRTSPLDVNTGIIILVSYLFGKLMAAILPTTICNITINPGPFSIKEHTLIVIMASSGSRTYEAMEALLGQRLYYNYNLTHINSILFLLIMHFLAISISGILKRYLVWPASMMWPSTLVSCSLIRTLMDESQSLEEETRWKMSRSKFFWLIVLFQFLWYWLPGYIFPLLSAFSFVCMIAPNNRILSQVTGASGLGFGAIELDWNAWVAFLESPILVPFWAHINIFVGFIIAIWIGTPIIYYFNIWESQKAPIISNRVFDSDGYYYSTAHVLNKDLHLNATANKVYGEAYLSAGYAVSFCFMFAGMSALIIHTILYHDTSIEGMLTFKKTYDRYNFIHVPLGNSIVDQFRSSISDKKNDIHAKLMSSYPQISDWWYYIMFLGTLFIAFIFCHFTDSLPWKGVLFSIILTLIFTLPSGIITATTNMTLTTTIAGDFLCAILLPGNPIGFLTFRTYTNTCLNQIIIYLTNLKIGHYMKIPPRIMFPAFILSAIISSIVHYLVGIYLLYDVPNICTPKNHSWRCLHVENTYTASIIFGVAGLFKPGSRYFPILLAFPIGFILPMVSWYLWRKYPNTKWLALINFPILLLSTTNLPPAPTVTFPSWFLVGFIFNFILYRHASNWWQKYAYIFSAAMSCGVAICGFCIFFLFENQHIHFPQWWGLGGPTGDGCPLASANYSGSIPIERDL</sequence>
<dbReference type="GO" id="GO:0035673">
    <property type="term" value="F:oligopeptide transmembrane transporter activity"/>
    <property type="evidence" value="ECO:0007669"/>
    <property type="project" value="InterPro"/>
</dbReference>
<dbReference type="Proteomes" id="UP000663868">
    <property type="component" value="Unassembled WGS sequence"/>
</dbReference>
<evidence type="ECO:0000256" key="2">
    <source>
        <dbReference type="ARBA" id="ARBA00022448"/>
    </source>
</evidence>
<name>A0A818K0C9_9BILA</name>
<feature type="transmembrane region" description="Helical" evidence="8">
    <location>
        <begin position="245"/>
        <end position="263"/>
    </location>
</feature>
<dbReference type="InterPro" id="IPR004648">
    <property type="entry name" value="Oligpept_transpt"/>
</dbReference>
<keyword evidence="5" id="KW-0653">Protein transport</keyword>
<dbReference type="GO" id="GO:0016020">
    <property type="term" value="C:membrane"/>
    <property type="evidence" value="ECO:0007669"/>
    <property type="project" value="UniProtKB-SubCell"/>
</dbReference>
<feature type="transmembrane region" description="Helical" evidence="8">
    <location>
        <begin position="180"/>
        <end position="200"/>
    </location>
</feature>
<dbReference type="NCBIfam" id="TIGR00728">
    <property type="entry name" value="OPT_sfam"/>
    <property type="match status" value="1"/>
</dbReference>
<dbReference type="GO" id="GO:0015031">
    <property type="term" value="P:protein transport"/>
    <property type="evidence" value="ECO:0007669"/>
    <property type="project" value="UniProtKB-KW"/>
</dbReference>
<reference evidence="9" key="1">
    <citation type="submission" date="2021-02" db="EMBL/GenBank/DDBJ databases">
        <authorList>
            <person name="Nowell W R."/>
        </authorList>
    </citation>
    <scope>NUCLEOTIDE SEQUENCE</scope>
</reference>
<feature type="transmembrane region" description="Helical" evidence="8">
    <location>
        <begin position="316"/>
        <end position="340"/>
    </location>
</feature>
<feature type="transmembrane region" description="Helical" evidence="8">
    <location>
        <begin position="578"/>
        <end position="603"/>
    </location>
</feature>
<feature type="transmembrane region" description="Helical" evidence="8">
    <location>
        <begin position="498"/>
        <end position="516"/>
    </location>
</feature>
<dbReference type="EMBL" id="CAJOBB010000073">
    <property type="protein sequence ID" value="CAF3547008.1"/>
    <property type="molecule type" value="Genomic_DNA"/>
</dbReference>
<dbReference type="InterPro" id="IPR004813">
    <property type="entry name" value="OPT"/>
</dbReference>
<keyword evidence="6 8" id="KW-1133">Transmembrane helix</keyword>
<dbReference type="AlphaFoldDB" id="A0A818K0C9"/>
<feature type="transmembrane region" description="Helical" evidence="8">
    <location>
        <begin position="471"/>
        <end position="491"/>
    </location>
</feature>
<evidence type="ECO:0000313" key="9">
    <source>
        <dbReference type="EMBL" id="CAF3547008.1"/>
    </source>
</evidence>
<feature type="transmembrane region" description="Helical" evidence="8">
    <location>
        <begin position="643"/>
        <end position="664"/>
    </location>
</feature>
<evidence type="ECO:0000256" key="8">
    <source>
        <dbReference type="SAM" id="Phobius"/>
    </source>
</evidence>
<organism evidence="9 10">
    <name type="scientific">Adineta steineri</name>
    <dbReference type="NCBI Taxonomy" id="433720"/>
    <lineage>
        <taxon>Eukaryota</taxon>
        <taxon>Metazoa</taxon>
        <taxon>Spiralia</taxon>
        <taxon>Gnathifera</taxon>
        <taxon>Rotifera</taxon>
        <taxon>Eurotatoria</taxon>
        <taxon>Bdelloidea</taxon>
        <taxon>Adinetida</taxon>
        <taxon>Adinetidae</taxon>
        <taxon>Adineta</taxon>
    </lineage>
</organism>
<protein>
    <submittedName>
        <fullName evidence="9">Uncharacterized protein</fullName>
    </submittedName>
</protein>
<feature type="transmembrane region" description="Helical" evidence="8">
    <location>
        <begin position="111"/>
        <end position="136"/>
    </location>
</feature>
<keyword evidence="7 8" id="KW-0472">Membrane</keyword>
<evidence type="ECO:0000313" key="10">
    <source>
        <dbReference type="Proteomes" id="UP000663868"/>
    </source>
</evidence>
<feature type="transmembrane region" description="Helical" evidence="8">
    <location>
        <begin position="671"/>
        <end position="688"/>
    </location>
</feature>
<dbReference type="Pfam" id="PF03169">
    <property type="entry name" value="OPT"/>
    <property type="match status" value="1"/>
</dbReference>
<evidence type="ECO:0000256" key="6">
    <source>
        <dbReference type="ARBA" id="ARBA00022989"/>
    </source>
</evidence>
<keyword evidence="2" id="KW-0813">Transport</keyword>
<keyword evidence="4" id="KW-0571">Peptide transport</keyword>
<feature type="transmembrane region" description="Helical" evidence="8">
    <location>
        <begin position="390"/>
        <end position="412"/>
    </location>
</feature>
<evidence type="ECO:0000256" key="5">
    <source>
        <dbReference type="ARBA" id="ARBA00022927"/>
    </source>
</evidence>
<evidence type="ECO:0000256" key="1">
    <source>
        <dbReference type="ARBA" id="ARBA00004141"/>
    </source>
</evidence>
<accession>A0A818K0C9</accession>
<feature type="transmembrane region" description="Helical" evidence="8">
    <location>
        <begin position="76"/>
        <end position="99"/>
    </location>
</feature>
<feature type="transmembrane region" description="Helical" evidence="8">
    <location>
        <begin position="528"/>
        <end position="548"/>
    </location>
</feature>